<dbReference type="Gene3D" id="2.60.40.10">
    <property type="entry name" value="Immunoglobulins"/>
    <property type="match status" value="1"/>
</dbReference>
<dbReference type="SUPFAM" id="SSF55846">
    <property type="entry name" value="N-acetylmuramoyl-L-alanine amidase-like"/>
    <property type="match status" value="1"/>
</dbReference>
<dbReference type="PANTHER" id="PTHR11022">
    <property type="entry name" value="PEPTIDOGLYCAN RECOGNITION PROTEIN"/>
    <property type="match status" value="1"/>
</dbReference>
<feature type="domain" description="N-acetylmuramoyl-L-alanine amidase" evidence="4">
    <location>
        <begin position="213"/>
        <end position="365"/>
    </location>
</feature>
<organism evidence="6 7">
    <name type="scientific">Nocardioides soli</name>
    <dbReference type="NCBI Taxonomy" id="1036020"/>
    <lineage>
        <taxon>Bacteria</taxon>
        <taxon>Bacillati</taxon>
        <taxon>Actinomycetota</taxon>
        <taxon>Actinomycetes</taxon>
        <taxon>Propionibacteriales</taxon>
        <taxon>Nocardioidaceae</taxon>
        <taxon>Nocardioides</taxon>
    </lineage>
</organism>
<feature type="compositionally biased region" description="Basic residues" evidence="2">
    <location>
        <begin position="178"/>
        <end position="194"/>
    </location>
</feature>
<dbReference type="GO" id="GO:0008270">
    <property type="term" value="F:zinc ion binding"/>
    <property type="evidence" value="ECO:0007669"/>
    <property type="project" value="InterPro"/>
</dbReference>
<dbReference type="RefSeq" id="WP_183592334.1">
    <property type="nucleotide sequence ID" value="NZ_JACHWR010000002.1"/>
</dbReference>
<dbReference type="Gene3D" id="2.60.40.2700">
    <property type="match status" value="1"/>
</dbReference>
<dbReference type="InterPro" id="IPR036505">
    <property type="entry name" value="Amidase/PGRP_sf"/>
</dbReference>
<evidence type="ECO:0000256" key="3">
    <source>
        <dbReference type="SAM" id="SignalP"/>
    </source>
</evidence>
<dbReference type="GO" id="GO:0005975">
    <property type="term" value="P:carbohydrate metabolic process"/>
    <property type="evidence" value="ECO:0007669"/>
    <property type="project" value="UniProtKB-ARBA"/>
</dbReference>
<dbReference type="InterPro" id="IPR013783">
    <property type="entry name" value="Ig-like_fold"/>
</dbReference>
<feature type="domain" description="Peptidoglycan recognition protein family" evidence="5">
    <location>
        <begin position="200"/>
        <end position="348"/>
    </location>
</feature>
<keyword evidence="7" id="KW-1185">Reference proteome</keyword>
<comment type="caution">
    <text evidence="6">The sequence shown here is derived from an EMBL/GenBank/DDBJ whole genome shotgun (WGS) entry which is preliminary data.</text>
</comment>
<evidence type="ECO:0000259" key="4">
    <source>
        <dbReference type="SMART" id="SM00644"/>
    </source>
</evidence>
<dbReference type="Proteomes" id="UP000589626">
    <property type="component" value="Unassembled WGS sequence"/>
</dbReference>
<dbReference type="Gene3D" id="3.40.80.10">
    <property type="entry name" value="Peptidoglycan recognition protein-like"/>
    <property type="match status" value="1"/>
</dbReference>
<dbReference type="EMBL" id="JACHWR010000002">
    <property type="protein sequence ID" value="MBB3042358.1"/>
    <property type="molecule type" value="Genomic_DNA"/>
</dbReference>
<gene>
    <name evidence="6" type="ORF">FHU40_002176</name>
</gene>
<protein>
    <recommendedName>
        <fullName evidence="8">N-acetylmuramoyl-L-alanine amidase</fullName>
    </recommendedName>
</protein>
<comment type="similarity">
    <text evidence="1">Belongs to the N-acetylmuramoyl-L-alanine amidase 2 family.</text>
</comment>
<dbReference type="PANTHER" id="PTHR11022:SF41">
    <property type="entry name" value="PEPTIDOGLYCAN-RECOGNITION PROTEIN LC-RELATED"/>
    <property type="match status" value="1"/>
</dbReference>
<feature type="region of interest" description="Disordered" evidence="2">
    <location>
        <begin position="178"/>
        <end position="202"/>
    </location>
</feature>
<feature type="chain" id="PRO_5031181583" description="N-acetylmuramoyl-L-alanine amidase" evidence="3">
    <location>
        <begin position="27"/>
        <end position="588"/>
    </location>
</feature>
<name>A0A7W4VVM9_9ACTN</name>
<proteinExistence type="inferred from homology"/>
<evidence type="ECO:0000313" key="7">
    <source>
        <dbReference type="Proteomes" id="UP000589626"/>
    </source>
</evidence>
<evidence type="ECO:0000256" key="2">
    <source>
        <dbReference type="SAM" id="MobiDB-lite"/>
    </source>
</evidence>
<reference evidence="6 7" key="1">
    <citation type="submission" date="2020-08" db="EMBL/GenBank/DDBJ databases">
        <title>Sequencing the genomes of 1000 actinobacteria strains.</title>
        <authorList>
            <person name="Klenk H.-P."/>
        </authorList>
    </citation>
    <scope>NUCLEOTIDE SEQUENCE [LARGE SCALE GENOMIC DNA]</scope>
    <source>
        <strain evidence="6 7">DSM 105498</strain>
    </source>
</reference>
<dbReference type="SMART" id="SM00701">
    <property type="entry name" value="PGRP"/>
    <property type="match status" value="1"/>
</dbReference>
<accession>A0A7W4VVM9</accession>
<dbReference type="InterPro" id="IPR002502">
    <property type="entry name" value="Amidase_domain"/>
</dbReference>
<evidence type="ECO:0008006" key="8">
    <source>
        <dbReference type="Google" id="ProtNLM"/>
    </source>
</evidence>
<evidence type="ECO:0000259" key="5">
    <source>
        <dbReference type="SMART" id="SM00701"/>
    </source>
</evidence>
<evidence type="ECO:0000256" key="1">
    <source>
        <dbReference type="ARBA" id="ARBA00007553"/>
    </source>
</evidence>
<dbReference type="InterPro" id="IPR006619">
    <property type="entry name" value="PGRP_domain_met/bac"/>
</dbReference>
<dbReference type="SMART" id="SM00644">
    <property type="entry name" value="Ami_2"/>
    <property type="match status" value="1"/>
</dbReference>
<feature type="signal peptide" evidence="3">
    <location>
        <begin position="1"/>
        <end position="26"/>
    </location>
</feature>
<dbReference type="CDD" id="cd06583">
    <property type="entry name" value="PGRP"/>
    <property type="match status" value="1"/>
</dbReference>
<evidence type="ECO:0000313" key="6">
    <source>
        <dbReference type="EMBL" id="MBB3042358.1"/>
    </source>
</evidence>
<dbReference type="InterPro" id="IPR015510">
    <property type="entry name" value="PGRP"/>
</dbReference>
<keyword evidence="3" id="KW-0732">Signal</keyword>
<dbReference type="AlphaFoldDB" id="A0A7W4VVM9"/>
<dbReference type="Pfam" id="PF01510">
    <property type="entry name" value="Amidase_2"/>
    <property type="match status" value="1"/>
</dbReference>
<dbReference type="GO" id="GO:0008745">
    <property type="term" value="F:N-acetylmuramoyl-L-alanine amidase activity"/>
    <property type="evidence" value="ECO:0007669"/>
    <property type="project" value="InterPro"/>
</dbReference>
<dbReference type="GO" id="GO:0009253">
    <property type="term" value="P:peptidoglycan catabolic process"/>
    <property type="evidence" value="ECO:0007669"/>
    <property type="project" value="InterPro"/>
</dbReference>
<sequence>MERTHAHRRPVILGLAGAAALGTATAATKLAASLTDGDPADRPRLELSSDSQVGSLTVRLGDDLLPVTADGSWRSRTLGTSTHSMVGFTWTGRRDPQIRFRSRLRGQWTPWRPATVMHDEPDAGAAETSSTRGTHLVWIGRSDGIDIRVDGNRPADLSLVLLHPRRLRGDATVRPRLRSSRTRGRVSGRGRLQRKTVTQPAMLTRKKWGADESWRSGSPTYNKTLQQVHVHHTASGNDYGEADVPALLRGFYRYHTKSLGWSDIGYNFLVDKFGRIWVGRSGGPAKLVRGAHTLGFNATSTGISVIGNYDSVSPTPQIISAVAALAAWKIAPYGLDPLGSATVTSEGSDKFRARRVVSLPVIDGHRDTNDTACPGGRLYAQLPAIRQATKQVIAAGSAPPPPIAEATPAVVGGSTALGQALTVTPGTYNPADAAVAVAWLRNGTAIPGATAATYTTTADDLGATISVQVTATRDGYSAVSSTVAAPAAVTTTTRMKVKRKRLARKAAIGVKVRAAGTTARPTGTVTVKLRKQTMTLPLNAKGNAVAKFPLVKPGRTTATITYSGGPGFDASTTTARVAVLRKRKRRKR</sequence>